<evidence type="ECO:0000313" key="4">
    <source>
        <dbReference type="Proteomes" id="UP000278152"/>
    </source>
</evidence>
<feature type="transmembrane region" description="Helical" evidence="1">
    <location>
        <begin position="215"/>
        <end position="233"/>
    </location>
</feature>
<reference evidence="3 4" key="1">
    <citation type="submission" date="2018-11" db="EMBL/GenBank/DDBJ databases">
        <title>Complete genome sequence of Microcystis aeruginosa NIES-102.</title>
        <authorList>
            <person name="Yamaguchi H."/>
            <person name="Suzuki S."/>
            <person name="Kawachi M."/>
        </authorList>
    </citation>
    <scope>NUCLEOTIDE SEQUENCE [LARGE SCALE GENOMIC DNA]</scope>
    <source>
        <strain evidence="3 4">NIES-102</strain>
    </source>
</reference>
<feature type="domain" description="Nucleoside transporter/FeoB GTPase Gate" evidence="2">
    <location>
        <begin position="24"/>
        <end position="180"/>
    </location>
</feature>
<dbReference type="GO" id="GO:0005886">
    <property type="term" value="C:plasma membrane"/>
    <property type="evidence" value="ECO:0007669"/>
    <property type="project" value="TreeGrafter"/>
</dbReference>
<dbReference type="PANTHER" id="PTHR43185">
    <property type="entry name" value="FERROUS IRON TRANSPORT PROTEIN B"/>
    <property type="match status" value="1"/>
</dbReference>
<gene>
    <name evidence="3" type="ORF">myaer102_07080</name>
</gene>
<accession>A0A3G9JK34</accession>
<evidence type="ECO:0000256" key="1">
    <source>
        <dbReference type="SAM" id="Phobius"/>
    </source>
</evidence>
<evidence type="ECO:0000313" key="3">
    <source>
        <dbReference type="EMBL" id="BBH38221.1"/>
    </source>
</evidence>
<dbReference type="InterPro" id="IPR011642">
    <property type="entry name" value="Gate_dom"/>
</dbReference>
<keyword evidence="1" id="KW-0812">Transmembrane</keyword>
<dbReference type="AlphaFoldDB" id="A0A3G9JK34"/>
<feature type="transmembrane region" description="Helical" evidence="1">
    <location>
        <begin position="183"/>
        <end position="203"/>
    </location>
</feature>
<name>A0A3G9JK34_MICVR</name>
<dbReference type="GO" id="GO:0015093">
    <property type="term" value="F:ferrous iron transmembrane transporter activity"/>
    <property type="evidence" value="ECO:0007669"/>
    <property type="project" value="TreeGrafter"/>
</dbReference>
<evidence type="ECO:0000259" key="2">
    <source>
        <dbReference type="Pfam" id="PF07670"/>
    </source>
</evidence>
<keyword evidence="1" id="KW-0472">Membrane</keyword>
<dbReference type="KEGG" id="mvz:myaer102_07080"/>
<feature type="transmembrane region" description="Helical" evidence="1">
    <location>
        <begin position="155"/>
        <end position="176"/>
    </location>
</feature>
<dbReference type="Proteomes" id="UP000278152">
    <property type="component" value="Chromosome"/>
</dbReference>
<dbReference type="InterPro" id="IPR050860">
    <property type="entry name" value="FeoB_GTPase"/>
</dbReference>
<dbReference type="PANTHER" id="PTHR43185:SF1">
    <property type="entry name" value="FE(2+) TRANSPORTER FEOB"/>
    <property type="match status" value="1"/>
</dbReference>
<dbReference type="Pfam" id="PF07670">
    <property type="entry name" value="Gate"/>
    <property type="match status" value="1"/>
</dbReference>
<proteinExistence type="predicted"/>
<dbReference type="EMBL" id="AP019314">
    <property type="protein sequence ID" value="BBH38221.1"/>
    <property type="molecule type" value="Genomic_DNA"/>
</dbReference>
<protein>
    <recommendedName>
        <fullName evidence="2">Nucleoside transporter/FeoB GTPase Gate domain-containing protein</fullName>
    </recommendedName>
</protein>
<organism evidence="3 4">
    <name type="scientific">Microcystis viridis NIES-102</name>
    <dbReference type="NCBI Taxonomy" id="213615"/>
    <lineage>
        <taxon>Bacteria</taxon>
        <taxon>Bacillati</taxon>
        <taxon>Cyanobacteriota</taxon>
        <taxon>Cyanophyceae</taxon>
        <taxon>Oscillatoriophycideae</taxon>
        <taxon>Chroococcales</taxon>
        <taxon>Microcystaceae</taxon>
        <taxon>Microcystis</taxon>
    </lineage>
</organism>
<keyword evidence="1" id="KW-1133">Transmembrane helix</keyword>
<sequence length="246" mass="26634">MVMILGLLNSVSFDGSFGNQDSERSVLSATSKAVTPIFSPMGLEPENWPATVGIFTGVFAKEAMVGTLNSIYSQLAGEDNPNKGAAVAKFDFWGQIQEAIATIPANLAELPNQLLDPLGLNIGDLQDQKTAAEKQEVDLGIFGAMAKRFDGQAGAFAYLLFVLLYFPCVSATSAVYRETNAGWTAFIALWTTGMAYIVATSFYQIATFSRHPGFSLFWIVLMGLTVVGVLFTLKNLRPRKINRPAI</sequence>